<comment type="caution">
    <text evidence="2">The sequence shown here is derived from an EMBL/GenBank/DDBJ whole genome shotgun (WGS) entry which is preliminary data.</text>
</comment>
<evidence type="ECO:0000313" key="2">
    <source>
        <dbReference type="EMBL" id="MEQ2554232.1"/>
    </source>
</evidence>
<feature type="transmembrane region" description="Helical" evidence="1">
    <location>
        <begin position="128"/>
        <end position="151"/>
    </location>
</feature>
<organism evidence="2 3">
    <name type="scientific">Lachnospira intestinalis</name>
    <dbReference type="NCBI Taxonomy" id="3133158"/>
    <lineage>
        <taxon>Bacteria</taxon>
        <taxon>Bacillati</taxon>
        <taxon>Bacillota</taxon>
        <taxon>Clostridia</taxon>
        <taxon>Lachnospirales</taxon>
        <taxon>Lachnospiraceae</taxon>
        <taxon>Lachnospira</taxon>
    </lineage>
</organism>
<keyword evidence="3" id="KW-1185">Reference proteome</keyword>
<proteinExistence type="predicted"/>
<feature type="transmembrane region" description="Helical" evidence="1">
    <location>
        <begin position="179"/>
        <end position="204"/>
    </location>
</feature>
<feature type="transmembrane region" description="Helical" evidence="1">
    <location>
        <begin position="67"/>
        <end position="91"/>
    </location>
</feature>
<feature type="transmembrane region" description="Helical" evidence="1">
    <location>
        <begin position="237"/>
        <end position="257"/>
    </location>
</feature>
<feature type="transmembrane region" description="Helical" evidence="1">
    <location>
        <begin position="211"/>
        <end position="231"/>
    </location>
</feature>
<name>A0ABV1H3G0_9FIRM</name>
<evidence type="ECO:0000313" key="3">
    <source>
        <dbReference type="Proteomes" id="UP001546774"/>
    </source>
</evidence>
<keyword evidence="1" id="KW-0812">Transmembrane</keyword>
<accession>A0ABV1H3G0</accession>
<feature type="transmembrane region" description="Helical" evidence="1">
    <location>
        <begin position="103"/>
        <end position="121"/>
    </location>
</feature>
<dbReference type="EMBL" id="JBBMFS010000002">
    <property type="protein sequence ID" value="MEQ2554232.1"/>
    <property type="molecule type" value="Genomic_DNA"/>
</dbReference>
<feature type="transmembrane region" description="Helical" evidence="1">
    <location>
        <begin position="37"/>
        <end position="60"/>
    </location>
</feature>
<evidence type="ECO:0000256" key="1">
    <source>
        <dbReference type="SAM" id="Phobius"/>
    </source>
</evidence>
<keyword evidence="1" id="KW-0472">Membrane</keyword>
<dbReference type="Proteomes" id="UP001546774">
    <property type="component" value="Unassembled WGS sequence"/>
</dbReference>
<sequence>MKKWNLKFNQILVLSAFAAVIAFPRISFNGVLSGLKLWGEVILPGLFPAMILTSCILYLFPLKPGLSYLYVCITGLLCGFPVGAFLCSKLHEANPGETLCERLMPFCNLSSPSFVINYILFSSLNEKISAFLVLLCIYLPALECIVITLVLHRTQMRTPLTLTAESNPPAFSQLLDDSIWSAVVSILKLGGYIIVFSCLSAYICLLPIKNIYITGILCGITEITNGIYLISRFPVPLFYQTILILAVNAFGGFSTVMQTAGITKRSSFGIKKYICGKLLLTVLTCLHCIVLL</sequence>
<reference evidence="2" key="1">
    <citation type="submission" date="2024-03" db="EMBL/GenBank/DDBJ databases">
        <title>Human intestinal bacterial collection.</title>
        <authorList>
            <person name="Pauvert C."/>
            <person name="Hitch T.C.A."/>
            <person name="Clavel T."/>
        </authorList>
    </citation>
    <scope>NUCLEOTIDE SEQUENCE [LARGE SCALE GENOMIC DNA]</scope>
    <source>
        <strain evidence="2">CLA-AA-H89B</strain>
    </source>
</reference>
<gene>
    <name evidence="2" type="ORF">WMO37_04260</name>
</gene>
<evidence type="ECO:0008006" key="4">
    <source>
        <dbReference type="Google" id="ProtNLM"/>
    </source>
</evidence>
<protein>
    <recommendedName>
        <fullName evidence="4">Transporter</fullName>
    </recommendedName>
</protein>
<keyword evidence="1" id="KW-1133">Transmembrane helix</keyword>